<accession>A0A2P9HD26</accession>
<dbReference type="AlphaFoldDB" id="A0A2P9HD26"/>
<dbReference type="RefSeq" id="WP_109366171.1">
    <property type="nucleotide sequence ID" value="NZ_OOFM01000001.1"/>
</dbReference>
<evidence type="ECO:0000313" key="2">
    <source>
        <dbReference type="Proteomes" id="UP000246073"/>
    </source>
</evidence>
<dbReference type="EMBL" id="OOFM01000001">
    <property type="protein sequence ID" value="SPL62014.1"/>
    <property type="molecule type" value="Genomic_DNA"/>
</dbReference>
<dbReference type="InterPro" id="IPR029058">
    <property type="entry name" value="AB_hydrolase_fold"/>
</dbReference>
<proteinExistence type="predicted"/>
<dbReference type="Proteomes" id="UP000246073">
    <property type="component" value="Unassembled WGS sequence"/>
</dbReference>
<sequence length="72" mass="8228">MFGAYQPSTLSLWGPQDGYMPADSARTYRRDLPDAEVNFLEEVGHWLLGTYFDEALPIIRGFLARMMTAEKL</sequence>
<dbReference type="GO" id="GO:0016787">
    <property type="term" value="F:hydrolase activity"/>
    <property type="evidence" value="ECO:0007669"/>
    <property type="project" value="UniProtKB-KW"/>
</dbReference>
<organism evidence="1 2">
    <name type="scientific">Ochrobactrum soli</name>
    <dbReference type="NCBI Taxonomy" id="2448455"/>
    <lineage>
        <taxon>Bacteria</taxon>
        <taxon>Pseudomonadati</taxon>
        <taxon>Pseudomonadota</taxon>
        <taxon>Alphaproteobacteria</taxon>
        <taxon>Hyphomicrobiales</taxon>
        <taxon>Brucellaceae</taxon>
        <taxon>Brucella/Ochrobactrum group</taxon>
        <taxon>Ochrobactrum</taxon>
    </lineage>
</organism>
<evidence type="ECO:0000313" key="1">
    <source>
        <dbReference type="EMBL" id="SPL62014.1"/>
    </source>
</evidence>
<dbReference type="Gene3D" id="3.40.50.1820">
    <property type="entry name" value="alpha/beta hydrolase"/>
    <property type="match status" value="1"/>
</dbReference>
<protein>
    <submittedName>
        <fullName evidence="1">Putative hydrolase</fullName>
    </submittedName>
</protein>
<keyword evidence="1" id="KW-0378">Hydrolase</keyword>
<gene>
    <name evidence="1" type="ORF">OHAE_4806</name>
</gene>
<name>A0A2P9HD26_9HYPH</name>
<reference evidence="2" key="1">
    <citation type="submission" date="2017-12" db="EMBL/GenBank/DDBJ databases">
        <authorList>
            <person name="Diaz M."/>
        </authorList>
    </citation>
    <scope>NUCLEOTIDE SEQUENCE [LARGE SCALE GENOMIC DNA]</scope>
    <source>
        <strain evidence="2">FI11154</strain>
    </source>
</reference>
<dbReference type="SUPFAM" id="SSF53474">
    <property type="entry name" value="alpha/beta-Hydrolases"/>
    <property type="match status" value="1"/>
</dbReference>